<proteinExistence type="predicted"/>
<evidence type="ECO:0000313" key="3">
    <source>
        <dbReference type="Proteomes" id="UP000001058"/>
    </source>
</evidence>
<feature type="region of interest" description="Disordered" evidence="1">
    <location>
        <begin position="42"/>
        <end position="65"/>
    </location>
</feature>
<dbReference type="Proteomes" id="UP000001058">
    <property type="component" value="Unassembled WGS sequence"/>
</dbReference>
<organism evidence="3">
    <name type="scientific">Volvox carteri f. nagariensis</name>
    <dbReference type="NCBI Taxonomy" id="3068"/>
    <lineage>
        <taxon>Eukaryota</taxon>
        <taxon>Viridiplantae</taxon>
        <taxon>Chlorophyta</taxon>
        <taxon>core chlorophytes</taxon>
        <taxon>Chlorophyceae</taxon>
        <taxon>CS clade</taxon>
        <taxon>Chlamydomonadales</taxon>
        <taxon>Volvocaceae</taxon>
        <taxon>Volvox</taxon>
    </lineage>
</organism>
<sequence>MGALKINRASQAWKPAKGKRVYGLATEIPTIPKPSSLSVSVLSRTRQVSPRTQYEPNTNTRPHGEWQNVTIPAKRVYARTQTPRTCRICRSERPHAFWGVSPLHAGPNFNIVTITITITITIVTTAITIF</sequence>
<accession>D8TYC3</accession>
<name>D8TYC3_VOLCA</name>
<dbReference type="GeneID" id="9615512"/>
<evidence type="ECO:0000256" key="1">
    <source>
        <dbReference type="SAM" id="MobiDB-lite"/>
    </source>
</evidence>
<dbReference type="EMBL" id="GL378344">
    <property type="protein sequence ID" value="EFJ47528.1"/>
    <property type="molecule type" value="Genomic_DNA"/>
</dbReference>
<protein>
    <submittedName>
        <fullName evidence="2">Uncharacterized protein</fullName>
    </submittedName>
</protein>
<feature type="compositionally biased region" description="Polar residues" evidence="1">
    <location>
        <begin position="44"/>
        <end position="61"/>
    </location>
</feature>
<gene>
    <name evidence="2" type="ORF">VOLCADRAFT_91934</name>
</gene>
<dbReference type="RefSeq" id="XP_002951352.1">
    <property type="nucleotide sequence ID" value="XM_002951306.1"/>
</dbReference>
<keyword evidence="3" id="KW-1185">Reference proteome</keyword>
<dbReference type="KEGG" id="vcn:VOLCADRAFT_91934"/>
<dbReference type="InParanoid" id="D8TYC3"/>
<dbReference type="AlphaFoldDB" id="D8TYC3"/>
<evidence type="ECO:0000313" key="2">
    <source>
        <dbReference type="EMBL" id="EFJ47528.1"/>
    </source>
</evidence>
<reference evidence="2 3" key="1">
    <citation type="journal article" date="2010" name="Science">
        <title>Genomic analysis of organismal complexity in the multicellular green alga Volvox carteri.</title>
        <authorList>
            <person name="Prochnik S.E."/>
            <person name="Umen J."/>
            <person name="Nedelcu A.M."/>
            <person name="Hallmann A."/>
            <person name="Miller S.M."/>
            <person name="Nishii I."/>
            <person name="Ferris P."/>
            <person name="Kuo A."/>
            <person name="Mitros T."/>
            <person name="Fritz-Laylin L.K."/>
            <person name="Hellsten U."/>
            <person name="Chapman J."/>
            <person name="Simakov O."/>
            <person name="Rensing S.A."/>
            <person name="Terry A."/>
            <person name="Pangilinan J."/>
            <person name="Kapitonov V."/>
            <person name="Jurka J."/>
            <person name="Salamov A."/>
            <person name="Shapiro H."/>
            <person name="Schmutz J."/>
            <person name="Grimwood J."/>
            <person name="Lindquist E."/>
            <person name="Lucas S."/>
            <person name="Grigoriev I.V."/>
            <person name="Schmitt R."/>
            <person name="Kirk D."/>
            <person name="Rokhsar D.S."/>
        </authorList>
    </citation>
    <scope>NUCLEOTIDE SEQUENCE [LARGE SCALE GENOMIC DNA]</scope>
    <source>
        <strain evidence="3">f. Nagariensis / Eve</strain>
    </source>
</reference>